<evidence type="ECO:0000313" key="3">
    <source>
        <dbReference type="Proteomes" id="UP000290900"/>
    </source>
</evidence>
<feature type="compositionally biased region" description="Low complexity" evidence="1">
    <location>
        <begin position="96"/>
        <end position="119"/>
    </location>
</feature>
<dbReference type="InParanoid" id="A0A448YQG0"/>
<feature type="region of interest" description="Disordered" evidence="1">
    <location>
        <begin position="27"/>
        <end position="73"/>
    </location>
</feature>
<gene>
    <name evidence="2" type="ORF">BRENAR_LOCUS3809</name>
</gene>
<reference evidence="2 3" key="1">
    <citation type="submission" date="2018-12" db="EMBL/GenBank/DDBJ databases">
        <authorList>
            <person name="Tiukova I."/>
            <person name="Dainat J."/>
        </authorList>
    </citation>
    <scope>NUCLEOTIDE SEQUENCE [LARGE SCALE GENOMIC DNA]</scope>
</reference>
<sequence>MSAPPHMPRSDSVSTFSTFNSAAFTDARSHISSASESEDATDGYIPPLNSGGANAASGVAGDTGDADDNALTPQATITETQSLDADTTANQIDPDQQQAHHQASSAGPPPSSSTDSTYPDGKDPSSQIVTSQPAGQKDPSTAFVEKQDPSSTSQQNVGYHREQSECHEYLTSSWLCDACGCGEWTILGCWTSTISTLCGACTSKATAMK</sequence>
<dbReference type="EMBL" id="CAACVR010000034">
    <property type="protein sequence ID" value="VEU23078.1"/>
    <property type="molecule type" value="Genomic_DNA"/>
</dbReference>
<feature type="region of interest" description="Disordered" evidence="1">
    <location>
        <begin position="94"/>
        <end position="157"/>
    </location>
</feature>
<accession>A0A448YQG0</accession>
<feature type="compositionally biased region" description="Polar residues" evidence="1">
    <location>
        <begin position="124"/>
        <end position="134"/>
    </location>
</feature>
<evidence type="ECO:0000256" key="1">
    <source>
        <dbReference type="SAM" id="MobiDB-lite"/>
    </source>
</evidence>
<dbReference type="AlphaFoldDB" id="A0A448YQG0"/>
<dbReference type="Proteomes" id="UP000290900">
    <property type="component" value="Unassembled WGS sequence"/>
</dbReference>
<feature type="compositionally biased region" description="Low complexity" evidence="1">
    <location>
        <begin position="49"/>
        <end position="60"/>
    </location>
</feature>
<keyword evidence="3" id="KW-1185">Reference proteome</keyword>
<name>A0A448YQG0_BRENA</name>
<protein>
    <submittedName>
        <fullName evidence="2">DEKNAAC104176</fullName>
    </submittedName>
</protein>
<organism evidence="2 3">
    <name type="scientific">Brettanomyces naardenensis</name>
    <name type="common">Yeast</name>
    <dbReference type="NCBI Taxonomy" id="13370"/>
    <lineage>
        <taxon>Eukaryota</taxon>
        <taxon>Fungi</taxon>
        <taxon>Dikarya</taxon>
        <taxon>Ascomycota</taxon>
        <taxon>Saccharomycotina</taxon>
        <taxon>Pichiomycetes</taxon>
        <taxon>Pichiales</taxon>
        <taxon>Pichiaceae</taxon>
        <taxon>Brettanomyces</taxon>
    </lineage>
</organism>
<dbReference type="OrthoDB" id="10290680at2759"/>
<evidence type="ECO:0000313" key="2">
    <source>
        <dbReference type="EMBL" id="VEU23078.1"/>
    </source>
</evidence>
<proteinExistence type="predicted"/>